<dbReference type="InterPro" id="IPR025724">
    <property type="entry name" value="GAG-pre-integrase_dom"/>
</dbReference>
<evidence type="ECO:0000313" key="5">
    <source>
        <dbReference type="Proteomes" id="UP000826656"/>
    </source>
</evidence>
<accession>A0ABQ7TVK0</accession>
<name>A0ABQ7TVK0_SOLTU</name>
<evidence type="ECO:0000313" key="4">
    <source>
        <dbReference type="EMBL" id="KAH0738218.1"/>
    </source>
</evidence>
<dbReference type="Pfam" id="PF07727">
    <property type="entry name" value="RVT_2"/>
    <property type="match status" value="1"/>
</dbReference>
<dbReference type="CDD" id="cd09272">
    <property type="entry name" value="RNase_HI_RT_Ty1"/>
    <property type="match status" value="1"/>
</dbReference>
<dbReference type="EMBL" id="JAIVGD010000028">
    <property type="protein sequence ID" value="KAH0738218.1"/>
    <property type="molecule type" value="Genomic_DNA"/>
</dbReference>
<keyword evidence="2" id="KW-0378">Hydrolase</keyword>
<evidence type="ECO:0000256" key="2">
    <source>
        <dbReference type="ARBA" id="ARBA00022801"/>
    </source>
</evidence>
<dbReference type="PANTHER" id="PTHR42648:SF31">
    <property type="entry name" value="RNA-DIRECTED DNA POLYMERASE"/>
    <property type="match status" value="1"/>
</dbReference>
<dbReference type="Gene3D" id="3.30.420.10">
    <property type="entry name" value="Ribonuclease H-like superfamily/Ribonuclease H"/>
    <property type="match status" value="1"/>
</dbReference>
<dbReference type="Pfam" id="PF13976">
    <property type="entry name" value="gag_pre-integrs"/>
    <property type="match status" value="1"/>
</dbReference>
<dbReference type="InterPro" id="IPR001584">
    <property type="entry name" value="Integrase_cat-core"/>
</dbReference>
<protein>
    <recommendedName>
        <fullName evidence="3">Integrase catalytic domain-containing protein</fullName>
    </recommendedName>
</protein>
<dbReference type="Proteomes" id="UP000826656">
    <property type="component" value="Unassembled WGS sequence"/>
</dbReference>
<dbReference type="InterPro" id="IPR013103">
    <property type="entry name" value="RVT_2"/>
</dbReference>
<dbReference type="PANTHER" id="PTHR42648">
    <property type="entry name" value="TRANSPOSASE, PUTATIVE-RELATED"/>
    <property type="match status" value="1"/>
</dbReference>
<gene>
    <name evidence="4" type="ORF">KY290_036923</name>
</gene>
<comment type="caution">
    <text evidence="4">The sequence shown here is derived from an EMBL/GenBank/DDBJ whole genome shotgun (WGS) entry which is preliminary data.</text>
</comment>
<dbReference type="InterPro" id="IPR012337">
    <property type="entry name" value="RNaseH-like_sf"/>
</dbReference>
<keyword evidence="5" id="KW-1185">Reference proteome</keyword>
<evidence type="ECO:0000256" key="1">
    <source>
        <dbReference type="ARBA" id="ARBA00022723"/>
    </source>
</evidence>
<organism evidence="4 5">
    <name type="scientific">Solanum tuberosum</name>
    <name type="common">Potato</name>
    <dbReference type="NCBI Taxonomy" id="4113"/>
    <lineage>
        <taxon>Eukaryota</taxon>
        <taxon>Viridiplantae</taxon>
        <taxon>Streptophyta</taxon>
        <taxon>Embryophyta</taxon>
        <taxon>Tracheophyta</taxon>
        <taxon>Spermatophyta</taxon>
        <taxon>Magnoliopsida</taxon>
        <taxon>eudicotyledons</taxon>
        <taxon>Gunneridae</taxon>
        <taxon>Pentapetalae</taxon>
        <taxon>asterids</taxon>
        <taxon>lamiids</taxon>
        <taxon>Solanales</taxon>
        <taxon>Solanaceae</taxon>
        <taxon>Solanoideae</taxon>
        <taxon>Solaneae</taxon>
        <taxon>Solanum</taxon>
    </lineage>
</organism>
<sequence length="1187" mass="133624">MEVTTMFLNSNMSTRRTTIAIDNEATTTPTVIDHHHPMYLQACDTPGNNIISFLLTGPENYAIWSRSMRIGLIMMMTPTRSLNKAYSMVISEVSRRSLGKSVYVGESMDGITLFNNRVTGGNRPAGTNEGGNHPPRYRPAANIAAQGDPQIQHALYAREKEHTCSNNQLNDTDASRNNGIMFTQDQYDQLLKLINKDCPTPEKHVAGILYSFLATHEIAYDKWIVDSGATNHMIHDKHMLNETTIADNILSSKVYLQMDLHSGKVKGIGKMCDGLYKMQLQVKDYQQAMAATATVDSRPIGENTNLKTWHNRLGHAPDKVLMKIPNMNFSTSSSNIKECTICPLARQMRLPFPVKTTRFTYPLEMIHVDVWGPYRVCNHDGSRFFLTLVDDYTRMTWIFLLKLKSDVIVVLKQFIPLIQHQFGATVKVFRSDNGSEFFNSDCDALFNSCGIIHQSSCVYTPQQNGLVERNHKHILEVARAIRLQGHLPLKFWGECVQNVVYVINRLPLSVLNGKSAFELLYRRPPSLQHMRIIGCLCFATVVPGGDKFGPKAIGEVLMGYSATHKGYRLYSLLTNHFFVSRDVHFQESLFPFQLQKFGQLHIFPNGVITTDTSPTAITVPTSFPLDNAESGLISSPEVTPTPTPHNGPIHPLNLEARRSTRTKTQPSWMQDYSFLSKMIALREPSCYVEASLDPEWVLAMDQELQTLKDNGTWSLVDLPPGKTAIGCKWVFIIKYKACGAVERYKARLVAKGYNQNEDLDYVETFSPVVKMVTVRVVLALAAAHNWSLHQLDVYNAFLQGDLQEEVYMHVPQGFSSQGEKQVCRLHKSLYGLKQASRQWNLKLTEALINSGFTQSHFDYSLFTKKVEERVVIILVYVDDILITGNDQELIMEGKQALKLNFKIKDLGEMKYFLGIEIARSKQGILMNQRKFALELITDLGLTGSKPVATPMELNQRLTTAEMDEHIGVNGDDKLEDAGPYRRLVGKLLYLTMTRPDITYSTHTLSQFMHCPKKSHMEAALRVVRYIKNAPGLGILMSSKHSTELTGFYDADWATCPISRRSSAEAEYISMAAGVSKILWLIGLCKELNVKVQLPVILHSDSKSAIQIAANPIFHERTKHIEIDLHFIRDKIHAGVVKTAYVTSQEQEADLFTKALGRGQHDYLVGKLGMLNLFAPPSLRGSIEDEKG</sequence>
<dbReference type="Pfam" id="PF25597">
    <property type="entry name" value="SH3_retrovirus"/>
    <property type="match status" value="1"/>
</dbReference>
<dbReference type="Pfam" id="PF00665">
    <property type="entry name" value="rve"/>
    <property type="match status" value="1"/>
</dbReference>
<dbReference type="InterPro" id="IPR043502">
    <property type="entry name" value="DNA/RNA_pol_sf"/>
</dbReference>
<dbReference type="InterPro" id="IPR057670">
    <property type="entry name" value="SH3_retrovirus"/>
</dbReference>
<dbReference type="InterPro" id="IPR036397">
    <property type="entry name" value="RNaseH_sf"/>
</dbReference>
<reference evidence="4 5" key="1">
    <citation type="journal article" date="2021" name="bioRxiv">
        <title>Chromosome-scale and haplotype-resolved genome assembly of a tetraploid potato cultivar.</title>
        <authorList>
            <person name="Sun H."/>
            <person name="Jiao W.-B."/>
            <person name="Krause K."/>
            <person name="Campoy J.A."/>
            <person name="Goel M."/>
            <person name="Folz-Donahue K."/>
            <person name="Kukat C."/>
            <person name="Huettel B."/>
            <person name="Schneeberger K."/>
        </authorList>
    </citation>
    <scope>NUCLEOTIDE SEQUENCE [LARGE SCALE GENOMIC DNA]</scope>
    <source>
        <strain evidence="4">SolTubOtavaFocal</strain>
        <tissue evidence="4">Leaves</tissue>
    </source>
</reference>
<dbReference type="SUPFAM" id="SSF53098">
    <property type="entry name" value="Ribonuclease H-like"/>
    <property type="match status" value="1"/>
</dbReference>
<dbReference type="PROSITE" id="PS50994">
    <property type="entry name" value="INTEGRASE"/>
    <property type="match status" value="1"/>
</dbReference>
<proteinExistence type="predicted"/>
<keyword evidence="1" id="KW-0479">Metal-binding</keyword>
<evidence type="ECO:0000259" key="3">
    <source>
        <dbReference type="PROSITE" id="PS50994"/>
    </source>
</evidence>
<dbReference type="SUPFAM" id="SSF56672">
    <property type="entry name" value="DNA/RNA polymerases"/>
    <property type="match status" value="1"/>
</dbReference>
<dbReference type="InterPro" id="IPR039537">
    <property type="entry name" value="Retrotran_Ty1/copia-like"/>
</dbReference>
<feature type="domain" description="Integrase catalytic" evidence="3">
    <location>
        <begin position="358"/>
        <end position="524"/>
    </location>
</feature>